<sequence length="46" mass="4561">MDSVVGGNKPVLMAAGYGSGLDLRSGPDPASTDKSDRQGAQAGIVN</sequence>
<reference evidence="2 3" key="1">
    <citation type="journal article" date="2007" name="J. Bacteriol.">
        <title>Genome sequence analysis of the emerging human pathogenic acetic acid bacterium Granulibacter bethesdensis.</title>
        <authorList>
            <person name="Greenberg D.E."/>
            <person name="Porcella S.F."/>
            <person name="Zelazny A.M."/>
            <person name="Virtaneva K."/>
            <person name="Sturdevant D.E."/>
            <person name="Kupko J.J.III."/>
            <person name="Barbian K.D."/>
            <person name="Babar A."/>
            <person name="Dorward D.W."/>
            <person name="Holland S.M."/>
        </authorList>
    </citation>
    <scope>NUCLEOTIDE SEQUENCE [LARGE SCALE GENOMIC DNA]</scope>
    <source>
        <strain evidence="3">ATCC BAA-1260 / CGDNIH1</strain>
    </source>
</reference>
<evidence type="ECO:0000313" key="2">
    <source>
        <dbReference type="EMBL" id="ASV62486.1"/>
    </source>
</evidence>
<organism evidence="2 3">
    <name type="scientific">Granulibacter bethesdensis (strain ATCC BAA-1260 / CGDNIH1)</name>
    <dbReference type="NCBI Taxonomy" id="391165"/>
    <lineage>
        <taxon>Bacteria</taxon>
        <taxon>Pseudomonadati</taxon>
        <taxon>Pseudomonadota</taxon>
        <taxon>Alphaproteobacteria</taxon>
        <taxon>Acetobacterales</taxon>
        <taxon>Acetobacteraceae</taxon>
        <taxon>Granulibacter</taxon>
    </lineage>
</organism>
<accession>A0A286M387</accession>
<feature type="region of interest" description="Disordered" evidence="1">
    <location>
        <begin position="16"/>
        <end position="46"/>
    </location>
</feature>
<dbReference type="EMBL" id="CP000394">
    <property type="protein sequence ID" value="ASV62486.1"/>
    <property type="molecule type" value="Genomic_DNA"/>
</dbReference>
<name>A0A286M387_GRABC</name>
<dbReference type="KEGG" id="gbe:GbCGDNIH1_5043"/>
<dbReference type="Proteomes" id="UP000001963">
    <property type="component" value="Chromosome"/>
</dbReference>
<protein>
    <submittedName>
        <fullName evidence="2">Uncharacterized protein</fullName>
    </submittedName>
</protein>
<dbReference type="AlphaFoldDB" id="A0A286M387"/>
<evidence type="ECO:0000313" key="3">
    <source>
        <dbReference type="Proteomes" id="UP000001963"/>
    </source>
</evidence>
<evidence type="ECO:0000256" key="1">
    <source>
        <dbReference type="SAM" id="MobiDB-lite"/>
    </source>
</evidence>
<keyword evidence="3" id="KW-1185">Reference proteome</keyword>
<gene>
    <name evidence="2" type="ordered locus">GbCGDNIH1_5043</name>
</gene>
<proteinExistence type="predicted"/>